<dbReference type="Proteomes" id="UP000181998">
    <property type="component" value="Unassembled WGS sequence"/>
</dbReference>
<dbReference type="OrthoDB" id="370073at2"/>
<dbReference type="InterPro" id="IPR006521">
    <property type="entry name" value="Tail_protein_I"/>
</dbReference>
<dbReference type="AlphaFoldDB" id="A0A1H9D0T4"/>
<organism evidence="1 2">
    <name type="scientific">Nitrosomonas ureae</name>
    <dbReference type="NCBI Taxonomy" id="44577"/>
    <lineage>
        <taxon>Bacteria</taxon>
        <taxon>Pseudomonadati</taxon>
        <taxon>Pseudomonadota</taxon>
        <taxon>Betaproteobacteria</taxon>
        <taxon>Nitrosomonadales</taxon>
        <taxon>Nitrosomonadaceae</taxon>
        <taxon>Nitrosomonas</taxon>
    </lineage>
</organism>
<proteinExistence type="predicted"/>
<reference evidence="1 2" key="1">
    <citation type="submission" date="2016-10" db="EMBL/GenBank/DDBJ databases">
        <authorList>
            <person name="de Groot N.N."/>
        </authorList>
    </citation>
    <scope>NUCLEOTIDE SEQUENCE [LARGE SCALE GENOMIC DNA]</scope>
    <source>
        <strain evidence="1 2">Nm9</strain>
    </source>
</reference>
<dbReference type="RefSeq" id="WP_074720726.1">
    <property type="nucleotide sequence ID" value="NZ_FOFX01000018.1"/>
</dbReference>
<evidence type="ECO:0000313" key="2">
    <source>
        <dbReference type="Proteomes" id="UP000181998"/>
    </source>
</evidence>
<dbReference type="SUPFAM" id="SSF63829">
    <property type="entry name" value="Calcium-dependent phosphotriesterase"/>
    <property type="match status" value="1"/>
</dbReference>
<evidence type="ECO:0000313" key="1">
    <source>
        <dbReference type="EMBL" id="SEQ07075.1"/>
    </source>
</evidence>
<gene>
    <name evidence="1" type="ORF">SAMN05421510_101832</name>
</gene>
<dbReference type="Pfam" id="PF09684">
    <property type="entry name" value="Tail_P2_I"/>
    <property type="match status" value="1"/>
</dbReference>
<dbReference type="EMBL" id="FOFX01000018">
    <property type="protein sequence ID" value="SEQ07075.1"/>
    <property type="molecule type" value="Genomic_DNA"/>
</dbReference>
<sequence>MDVNGTRFHLILGKDDWFRCQEDGAPHGIFKCVTFDEKADQFMLKSLPRRISHSQQPLNASIRCGAAVDRFGNCYWLANDRQQIFWQPSGTKQAHVYWAQKVVSCGIPSVGEFQPVTVNIEIFELAGLVVTEHHYLIVGNVSQDGLLIFDLHAGGEPMLLRFPHEVSFKPFDMAAAPGGGLWVLDRENHVYWGFDRDFRVLGVTAPSSGLQAGEEIPTFHSVDGEMITHSNQYFPAGFPVAACNPISIEALSDGSVLILDSPDPAKQVITSAVSSVLYHYRGTELLTLPVELKDQIETEETCADAADSNTVRLSVIAHDIVYDPASETLYAAESNGKQVIAFSMKLSPNLRLEVKTDYMPMHSFGGRALMMGGEAFGRKVLYDIVGGNVDQDTHVRWAPLQVIDDPHYARKAAILTPIFDGKTRNCVWDGLFLDACIPPEATVKIASRTDNDRDLIESAPFIDEPDLYLRGAGAEIPYYKPFADIETHPDQMRTRELLFQRARGQYLQISDRETLPDQMGTWELLFQRARGRYLQIRLELVGNSRVTPQIRAMRIYYPRFSYVEHYLPAVYREDQESASFLERLLANPKGFFSDIEAKIEDVSVLFEPRSAPSEAIDWLASWMGLALDPLWEGIHKQQSSDSHRPGFDRRRLFIRYAPRLYELRGTPNGIRLALQLLLDPCLEELLEQFEAAVWIPDTALRAELTRFNLPYPTPDLTRQALEELMFTYVLTSHRTSKVRIVERFMARDGKAIAAGDPTGGSGSVGEDTLAGSAHRFSVLIAEGLPPEQVAMVKRIVDLERPAHTAYDVGRFWDYFRVGEARLAVDTVLGEESRFVPIILGRNTLAEGYLASAPPMDTPERQIIDRDRLGDTVHL</sequence>
<name>A0A1H9D0T4_9PROT</name>
<protein>
    <submittedName>
        <fullName evidence="1">Phage tail protein domain-containing protein</fullName>
    </submittedName>
</protein>
<accession>A0A1H9D0T4</accession>